<name>A0A4R6TGM4_9FLAO</name>
<dbReference type="EMBL" id="SNYI01000008">
    <property type="protein sequence ID" value="TDQ28145.1"/>
    <property type="molecule type" value="Genomic_DNA"/>
</dbReference>
<keyword evidence="2" id="KW-1185">Reference proteome</keyword>
<comment type="caution">
    <text evidence="1">The sequence shown here is derived from an EMBL/GenBank/DDBJ whole genome shotgun (WGS) entry which is preliminary data.</text>
</comment>
<dbReference type="Proteomes" id="UP000295468">
    <property type="component" value="Unassembled WGS sequence"/>
</dbReference>
<sequence length="204" mass="23937">MRNFCISILFLSSIQLFSQDTKAIELQKYWISKAQQDLHTNNVWGAFCQYYFAYEMAPDNEEGKNSLELADSLRTILRTDLKHRLKGVWKIHVFGRIKSENDRAHYTRLGKFLKISDDSIVFFKRRTDLKSNNFKSKQAIKFCDLETMLPVYNDIIHSNGNIWNYHVEENGEVLRITDSGELLGDKSRSEIISHPSGYTYKRIR</sequence>
<protein>
    <submittedName>
        <fullName evidence="1">Uncharacterized protein</fullName>
    </submittedName>
</protein>
<organism evidence="1 2">
    <name type="scientific">Zeaxanthinibacter enoshimensis</name>
    <dbReference type="NCBI Taxonomy" id="392009"/>
    <lineage>
        <taxon>Bacteria</taxon>
        <taxon>Pseudomonadati</taxon>
        <taxon>Bacteroidota</taxon>
        <taxon>Flavobacteriia</taxon>
        <taxon>Flavobacteriales</taxon>
        <taxon>Flavobacteriaceae</taxon>
        <taxon>Zeaxanthinibacter</taxon>
    </lineage>
</organism>
<dbReference type="AlphaFoldDB" id="A0A4R6TGM4"/>
<evidence type="ECO:0000313" key="2">
    <source>
        <dbReference type="Proteomes" id="UP000295468"/>
    </source>
</evidence>
<reference evidence="1 2" key="1">
    <citation type="submission" date="2019-03" db="EMBL/GenBank/DDBJ databases">
        <title>Genomic Encyclopedia of Archaeal and Bacterial Type Strains, Phase II (KMG-II): from individual species to whole genera.</title>
        <authorList>
            <person name="Goeker M."/>
        </authorList>
    </citation>
    <scope>NUCLEOTIDE SEQUENCE [LARGE SCALE GENOMIC DNA]</scope>
    <source>
        <strain evidence="1 2">DSM 18435</strain>
    </source>
</reference>
<accession>A0A4R6TGM4</accession>
<gene>
    <name evidence="1" type="ORF">CLV82_2975</name>
</gene>
<evidence type="ECO:0000313" key="1">
    <source>
        <dbReference type="EMBL" id="TDQ28145.1"/>
    </source>
</evidence>
<proteinExistence type="predicted"/>